<dbReference type="OrthoDB" id="9789030at2"/>
<reference evidence="2 3" key="1">
    <citation type="submission" date="2015-07" db="EMBL/GenBank/DDBJ databases">
        <title>Genome analysis of myxobacterium Chondromyces crocatus Cm c5 reveals a high potential for natural compound synthesis and the genetic basis for the loss of fruiting body formation.</title>
        <authorList>
            <person name="Zaburannyi N."/>
            <person name="Bunk B."/>
            <person name="Maier J."/>
            <person name="Overmann J."/>
            <person name="Mueller R."/>
        </authorList>
    </citation>
    <scope>NUCLEOTIDE SEQUENCE [LARGE SCALE GENOMIC DNA]</scope>
    <source>
        <strain evidence="2 3">Cm c5</strain>
    </source>
</reference>
<feature type="domain" description="4Fe-4S ferredoxin-type" evidence="1">
    <location>
        <begin position="762"/>
        <end position="792"/>
    </location>
</feature>
<dbReference type="Proteomes" id="UP000067626">
    <property type="component" value="Chromosome"/>
</dbReference>
<dbReference type="RefSeq" id="WP_050436402.1">
    <property type="nucleotide sequence ID" value="NZ_CP012159.1"/>
</dbReference>
<dbReference type="Gene3D" id="2.40.40.20">
    <property type="match status" value="1"/>
</dbReference>
<dbReference type="PANTHER" id="PTHR42783">
    <property type="entry name" value="GLUTAMATE SYNTHASE [NADPH] SMALL CHAIN"/>
    <property type="match status" value="1"/>
</dbReference>
<dbReference type="PROSITE" id="PS51379">
    <property type="entry name" value="4FE4S_FER_2"/>
    <property type="match status" value="2"/>
</dbReference>
<gene>
    <name evidence="2" type="ORF">CMC5_081740</name>
</gene>
<dbReference type="CDD" id="cd02784">
    <property type="entry name" value="MopB_CT_PHLH"/>
    <property type="match status" value="1"/>
</dbReference>
<dbReference type="Gene3D" id="3.40.50.740">
    <property type="match status" value="1"/>
</dbReference>
<name>A0A0K1ETF3_CHOCO</name>
<dbReference type="SUPFAM" id="SSF54862">
    <property type="entry name" value="4Fe-4S ferredoxins"/>
    <property type="match status" value="1"/>
</dbReference>
<dbReference type="Gene3D" id="3.30.70.20">
    <property type="match status" value="2"/>
</dbReference>
<dbReference type="InterPro" id="IPR017896">
    <property type="entry name" value="4Fe4S_Fe-S-bd"/>
</dbReference>
<dbReference type="Pfam" id="PF12838">
    <property type="entry name" value="Fer4_7"/>
    <property type="match status" value="1"/>
</dbReference>
<protein>
    <recommendedName>
        <fullName evidence="1">4Fe-4S ferredoxin-type domain-containing protein</fullName>
    </recommendedName>
</protein>
<evidence type="ECO:0000259" key="1">
    <source>
        <dbReference type="PROSITE" id="PS51379"/>
    </source>
</evidence>
<dbReference type="PANTHER" id="PTHR42783:SF3">
    <property type="entry name" value="GLUTAMATE SYNTHASE [NADPH] SMALL CHAIN-RELATED"/>
    <property type="match status" value="1"/>
</dbReference>
<sequence length="997" mass="108281">MKRVPLPIAPDPSGKRWWRSLGEQAGSPEFEHSLPAEFPPGAALPPEGEGRRQFLTIMGASVALATLAGCRRPEEKILPYTRRPEEVVEGNPLFFATTMPFRDNAYGLIVESHEGRPTKIEGNPKHAESAGGTNVWAQASILDLYDPDRTNAPRQKGQTKNWGDASDFLRAEGDRYKAKKGKGLVVLTESHRSPSVAAQLKALLEALPEARVLRYDPFSSDNVREGERLAFGKSLALSLDLAKAKTIVALDADLLSSDGGSPIRQARGFVAGRDVDKNVEPNRLYAIESRLSTTGGSADHRLRLQSRQIPAFTFALAAELSKNGVDTGVAAAAEPKAQGLSEKAKRYVTAIAKELVANRGKVAVVAGRGQPPVVHAVAHLINNALESVGEGKPVRFYAAFDDGREGPSVLTELAQSIAKKEVETLIILGGNPAFDAPSDAKFADAIASVPTSVHLSPVFDETSEKTTWHLNRAHYLEAWGDARTLDGITSVVQPLIAPLFDGKSEIEVLEILLGGNRSGYDIVRANARGTASEAEFEKSWRRALHDGLWAESSAALENVIASTEGVLAALNGFTPPAAEGLEITFRHDDHAYDGRFANNAWLQELPDPMLKQTWGNAAVLSIATANKLGVKDGDVVSLNGAGGSITIPVAIGPGHADDSISLTFGQGRRAALRVARGTGVDTAPLRQSAAFDIAGGISAQRTGNFVQLARTQEHFAMEGRPVAREGNYDEYKKDPQFARKQSIQPPLFNLWTTPTEDQGHAWGMAIDLNACLGCSACVTACQSENNIPVVGADGVTRSREMHWLRIDRYYDGSPEEPNTITQPMLCQHCENAPCEQVCPVAATTHSPEGLNDMAYNRCIGTRYCANNCPFKVRRFNYFHYNKHHDEHRQLQFNPEVTVRSRGVMEKCTFCVQRINRAKIEAKRDGKTRVEDGKIKTACEAACPTQAITFGDLNNASSAVSEKAASPRGYRMLEDINVKPRITYLARIRNKNPELEGA</sequence>
<dbReference type="STRING" id="52.CMC5_081740"/>
<dbReference type="Gene3D" id="2.20.25.90">
    <property type="entry name" value="ADC-like domains"/>
    <property type="match status" value="1"/>
</dbReference>
<dbReference type="SUPFAM" id="SSF50692">
    <property type="entry name" value="ADC-like"/>
    <property type="match status" value="1"/>
</dbReference>
<dbReference type="SUPFAM" id="SSF53706">
    <property type="entry name" value="Formate dehydrogenase/DMSO reductase, domains 1-3"/>
    <property type="match status" value="1"/>
</dbReference>
<dbReference type="EMBL" id="CP012159">
    <property type="protein sequence ID" value="AKT43937.1"/>
    <property type="molecule type" value="Genomic_DNA"/>
</dbReference>
<proteinExistence type="predicted"/>
<keyword evidence="3" id="KW-1185">Reference proteome</keyword>
<dbReference type="AlphaFoldDB" id="A0A0K1ETF3"/>
<organism evidence="2 3">
    <name type="scientific">Chondromyces crocatus</name>
    <dbReference type="NCBI Taxonomy" id="52"/>
    <lineage>
        <taxon>Bacteria</taxon>
        <taxon>Pseudomonadati</taxon>
        <taxon>Myxococcota</taxon>
        <taxon>Polyangia</taxon>
        <taxon>Polyangiales</taxon>
        <taxon>Polyangiaceae</taxon>
        <taxon>Chondromyces</taxon>
    </lineage>
</organism>
<dbReference type="InterPro" id="IPR009010">
    <property type="entry name" value="Asp_de-COase-like_dom_sf"/>
</dbReference>
<dbReference type="CDD" id="cd10551">
    <property type="entry name" value="PsrB"/>
    <property type="match status" value="1"/>
</dbReference>
<evidence type="ECO:0000313" key="3">
    <source>
        <dbReference type="Proteomes" id="UP000067626"/>
    </source>
</evidence>
<evidence type="ECO:0000313" key="2">
    <source>
        <dbReference type="EMBL" id="AKT43937.1"/>
    </source>
</evidence>
<dbReference type="InterPro" id="IPR030948">
    <property type="entry name" value="TAT_var_transloc_signal_dom"/>
</dbReference>
<feature type="domain" description="4Fe-4S ferredoxin-type" evidence="1">
    <location>
        <begin position="817"/>
        <end position="848"/>
    </location>
</feature>
<accession>A0A0K1ETF3</accession>
<dbReference type="KEGG" id="ccro:CMC5_081740"/>
<dbReference type="PATRIC" id="fig|52.7.peg.8989"/>
<dbReference type="NCBIfam" id="TIGR04519">
    <property type="entry name" value="MoCo_extend_TAT"/>
    <property type="match status" value="1"/>
</dbReference>